<dbReference type="EMBL" id="LSSN01000254">
    <property type="protein sequence ID" value="OMJ24930.1"/>
    <property type="molecule type" value="Genomic_DNA"/>
</dbReference>
<protein>
    <submittedName>
        <fullName evidence="2">Uncharacterized protein</fullName>
    </submittedName>
</protein>
<feature type="region of interest" description="Disordered" evidence="1">
    <location>
        <begin position="21"/>
        <end position="42"/>
    </location>
</feature>
<sequence>KLTGSKVNKWASSARKVFKRKSANSANEYEKSTSPNSDIMLITDNSRNQNDWRLNDSHSLTESEIPTTSSLVNCPNNGSNLCNLGYEKLTHPLSPDTFVPPEFRDNGFTVVWAPNIESVAVDAVYDETQELLKDKGNVVTDGNHYDEKAFLHLTVDSVPGE</sequence>
<keyword evidence="3" id="KW-1185">Reference proteome</keyword>
<proteinExistence type="predicted"/>
<feature type="compositionally biased region" description="Polar residues" evidence="1">
    <location>
        <begin position="23"/>
        <end position="42"/>
    </location>
</feature>
<feature type="non-terminal residue" evidence="2">
    <location>
        <position position="1"/>
    </location>
</feature>
<dbReference type="OrthoDB" id="1076608at2759"/>
<gene>
    <name evidence="2" type="ORF">AYI70_g1246</name>
</gene>
<dbReference type="AlphaFoldDB" id="A0A1R1YDH6"/>
<comment type="caution">
    <text evidence="2">The sequence shown here is derived from an EMBL/GenBank/DDBJ whole genome shotgun (WGS) entry which is preliminary data.</text>
</comment>
<dbReference type="Proteomes" id="UP000187283">
    <property type="component" value="Unassembled WGS sequence"/>
</dbReference>
<accession>A0A1R1YDH6</accession>
<evidence type="ECO:0000313" key="3">
    <source>
        <dbReference type="Proteomes" id="UP000187283"/>
    </source>
</evidence>
<reference evidence="2 3" key="1">
    <citation type="submission" date="2017-01" db="EMBL/GenBank/DDBJ databases">
        <authorList>
            <person name="Mah S.A."/>
            <person name="Swanson W.J."/>
            <person name="Moy G.W."/>
            <person name="Vacquier V.D."/>
        </authorList>
    </citation>
    <scope>NUCLEOTIDE SEQUENCE [LARGE SCALE GENOMIC DNA]</scope>
    <source>
        <strain evidence="2 3">GSMNP</strain>
    </source>
</reference>
<evidence type="ECO:0000313" key="2">
    <source>
        <dbReference type="EMBL" id="OMJ24930.1"/>
    </source>
</evidence>
<evidence type="ECO:0000256" key="1">
    <source>
        <dbReference type="SAM" id="MobiDB-lite"/>
    </source>
</evidence>
<name>A0A1R1YDH6_9FUNG</name>
<organism evidence="2 3">
    <name type="scientific">Smittium culicis</name>
    <dbReference type="NCBI Taxonomy" id="133412"/>
    <lineage>
        <taxon>Eukaryota</taxon>
        <taxon>Fungi</taxon>
        <taxon>Fungi incertae sedis</taxon>
        <taxon>Zoopagomycota</taxon>
        <taxon>Kickxellomycotina</taxon>
        <taxon>Harpellomycetes</taxon>
        <taxon>Harpellales</taxon>
        <taxon>Legeriomycetaceae</taxon>
        <taxon>Smittium</taxon>
    </lineage>
</organism>